<organism evidence="2 3">
    <name type="scientific">Rotaria magnacalcarata</name>
    <dbReference type="NCBI Taxonomy" id="392030"/>
    <lineage>
        <taxon>Eukaryota</taxon>
        <taxon>Metazoa</taxon>
        <taxon>Spiralia</taxon>
        <taxon>Gnathifera</taxon>
        <taxon>Rotifera</taxon>
        <taxon>Eurotatoria</taxon>
        <taxon>Bdelloidea</taxon>
        <taxon>Philodinida</taxon>
        <taxon>Philodinidae</taxon>
        <taxon>Rotaria</taxon>
    </lineage>
</organism>
<dbReference type="PANTHER" id="PTHR46579">
    <property type="entry name" value="F5/8 TYPE C DOMAIN-CONTAINING PROTEIN-RELATED"/>
    <property type="match status" value="1"/>
</dbReference>
<gene>
    <name evidence="2" type="ORF">XDN619_LOCUS14592</name>
</gene>
<comment type="caution">
    <text evidence="2">The sequence shown here is derived from an EMBL/GenBank/DDBJ whole genome shotgun (WGS) entry which is preliminary data.</text>
</comment>
<dbReference type="Proteomes" id="UP000663887">
    <property type="component" value="Unassembled WGS sequence"/>
</dbReference>
<name>A0A816SEE9_9BILA</name>
<feature type="region of interest" description="Disordered" evidence="1">
    <location>
        <begin position="99"/>
        <end position="132"/>
    </location>
</feature>
<evidence type="ECO:0000313" key="2">
    <source>
        <dbReference type="EMBL" id="CAF2080397.1"/>
    </source>
</evidence>
<dbReference type="PANTHER" id="PTHR46579:SF1">
    <property type="entry name" value="F5_8 TYPE C DOMAIN-CONTAINING PROTEIN"/>
    <property type="match status" value="1"/>
</dbReference>
<dbReference type="AlphaFoldDB" id="A0A816SEE9"/>
<evidence type="ECO:0000256" key="1">
    <source>
        <dbReference type="SAM" id="MobiDB-lite"/>
    </source>
</evidence>
<dbReference type="EMBL" id="CAJNRG010005787">
    <property type="protein sequence ID" value="CAF2080397.1"/>
    <property type="molecule type" value="Genomic_DNA"/>
</dbReference>
<evidence type="ECO:0000313" key="3">
    <source>
        <dbReference type="Proteomes" id="UP000663887"/>
    </source>
</evidence>
<sequence>MRPRVNFTKQEQRVKKKNHLHWSNHKHAILIKRMRNKVNVKRLQEQKCSHSELTDLKIDDVFAYLSINENINDKHVDDVDNAAFDIDFYNEYFVDVDKEDVTQDDEDENEEDSEEDENKEDSEEEEKIEEDLNEKQVKFGNEVFNMESSTIPIREYDDLVSNEIRDISVVLLMIKKKHKCTNNLLIDLLKLLTLLKVPNVPSSWHKLKQIIRRSNTKPKEKEKLIDVTLYFCPECNNESNDPKKCTYSNCSYSTNTLIAPHTFMIMNIQQQIQQVLRSIDQNDLHLPETKCRDSPKSMNDIQDGDVYRNILYSLKNEHQPKFISLTCNIDGVAVYTSSEQSMWTFTASINELKRTIRFSIENIIVLAVSVGRKKPSRVIMQKMLSPIVLRLKELQKPNLYQVSINSYEMLRVYLIGISNDKPANSLVQNQPEPNALYGCSKCEIAGYTTPAKIYATPATLKKITTTYVRIFPTRTDDRPQMRSNARWHEVSHALQNGHNFITNDNKMHSFGYIGECVFTNLAFVDRGTSFMSDTLHTIYHGAFKRLLKLWTESSKKQPWSIIDCLPLINLDLANIRYPSTTTRAPRNLTKCFKLKANESRVLLLIGYPIFRKYLPEVYFNHFKMLAFGTTIGESRNISSKHLNDMELLLSSFVDNFPYHERYIVQNIHSVKHFAITVNDFGPLFNYSTFNYESVIGYLSACIHGTKRLGSELMINLQLFKQAYFASKHHCSSSYLSQFIKYLDTKHNQYPKQRVSSVRISEDDLDLLYRSISKQCTIKSMKSIVSQHLSLSTENSSKSKTFSDSYVVYQYRNEIQYGIIQKIFYIEQRDFYLLKLRPLQNINYDTLKIGSQVYVNKHVIFGDLSKNEMHLISSKNVIEKACFYNSNETCYFARYPNFYESS</sequence>
<feature type="compositionally biased region" description="Acidic residues" evidence="1">
    <location>
        <begin position="102"/>
        <end position="132"/>
    </location>
</feature>
<reference evidence="2" key="1">
    <citation type="submission" date="2021-02" db="EMBL/GenBank/DDBJ databases">
        <authorList>
            <person name="Nowell W R."/>
        </authorList>
    </citation>
    <scope>NUCLEOTIDE SEQUENCE</scope>
</reference>
<protein>
    <submittedName>
        <fullName evidence="2">Uncharacterized protein</fullName>
    </submittedName>
</protein>
<accession>A0A816SEE9</accession>
<proteinExistence type="predicted"/>